<dbReference type="Gene3D" id="3.30.428.10">
    <property type="entry name" value="HIT-like"/>
    <property type="match status" value="1"/>
</dbReference>
<dbReference type="Pfam" id="PF01230">
    <property type="entry name" value="HIT"/>
    <property type="match status" value="1"/>
</dbReference>
<dbReference type="Proteomes" id="UP000094336">
    <property type="component" value="Unassembled WGS sequence"/>
</dbReference>
<feature type="active site" description="Tele-AMP-histidine intermediate" evidence="8">
    <location>
        <position position="96"/>
    </location>
</feature>
<dbReference type="InterPro" id="IPR011146">
    <property type="entry name" value="HIT-like"/>
</dbReference>
<protein>
    <recommendedName>
        <fullName evidence="3 12">Bis(5'-adenosyl)-triphosphatase</fullName>
        <ecNumber evidence="2 12">3.6.1.29</ecNumber>
    </recommendedName>
</protein>
<name>A0A1E3QWF3_9ASCO</name>
<dbReference type="PANTHER" id="PTHR46243">
    <property type="entry name" value="BIS(5'-ADENOSYL)-TRIPHOSPHATASE"/>
    <property type="match status" value="1"/>
</dbReference>
<dbReference type="InterPro" id="IPR036265">
    <property type="entry name" value="HIT-like_sf"/>
</dbReference>
<feature type="domain" description="HIT" evidence="13">
    <location>
        <begin position="1"/>
        <end position="113"/>
    </location>
</feature>
<feature type="site" description="Important for induction of apoptosis" evidence="10">
    <location>
        <position position="113"/>
    </location>
</feature>
<keyword evidence="15" id="KW-1185">Reference proteome</keyword>
<evidence type="ECO:0000256" key="12">
    <source>
        <dbReference type="RuleBase" id="RU366076"/>
    </source>
</evidence>
<dbReference type="PROSITE" id="PS51084">
    <property type="entry name" value="HIT_2"/>
    <property type="match status" value="1"/>
</dbReference>
<proteinExistence type="predicted"/>
<evidence type="ECO:0000259" key="13">
    <source>
        <dbReference type="PROSITE" id="PS51084"/>
    </source>
</evidence>
<evidence type="ECO:0000256" key="1">
    <source>
        <dbReference type="ARBA" id="ARBA00001936"/>
    </source>
</evidence>
<dbReference type="GO" id="GO:0047710">
    <property type="term" value="F:bis(5'-adenosyl)-triphosphatase activity"/>
    <property type="evidence" value="ECO:0007669"/>
    <property type="project" value="UniProtKB-UniRule"/>
</dbReference>
<feature type="binding site" evidence="9">
    <location>
        <position position="98"/>
    </location>
    <ligand>
        <name>substrate</name>
    </ligand>
</feature>
<dbReference type="InterPro" id="IPR019808">
    <property type="entry name" value="Histidine_triad_CS"/>
</dbReference>
<dbReference type="OrthoDB" id="680339at2759"/>
<dbReference type="PROSITE" id="PS00892">
    <property type="entry name" value="HIT_1"/>
    <property type="match status" value="1"/>
</dbReference>
<comment type="function">
    <text evidence="6">Cleaves A-5'-PPP-5'A to yield AMP and ADP. Can cleave all dinucleoside polyphosphates, provided the phosphate chain contains at least 3 phosphates and that 1 of the 2 bases composing the nucleotide is a purine. Is most effective on dinucleoside triphosphates. Negatively regulates intracellular dinucleoside polyphosphate levels, which elevate following heat shock.</text>
</comment>
<dbReference type="EMBL" id="KV454427">
    <property type="protein sequence ID" value="ODQ81412.1"/>
    <property type="molecule type" value="Genomic_DNA"/>
</dbReference>
<evidence type="ECO:0000256" key="5">
    <source>
        <dbReference type="ARBA" id="ARBA00022801"/>
    </source>
</evidence>
<dbReference type="STRING" id="984486.A0A1E3QWF3"/>
<evidence type="ECO:0000313" key="14">
    <source>
        <dbReference type="EMBL" id="ODQ81412.1"/>
    </source>
</evidence>
<evidence type="ECO:0000256" key="8">
    <source>
        <dbReference type="PIRSR" id="PIRSR639383-1"/>
    </source>
</evidence>
<evidence type="ECO:0000313" key="15">
    <source>
        <dbReference type="Proteomes" id="UP000094336"/>
    </source>
</evidence>
<dbReference type="PANTHER" id="PTHR46243:SF1">
    <property type="entry name" value="BIS(5'-ADENOSYL)-TRIPHOSPHATASE"/>
    <property type="match status" value="1"/>
</dbReference>
<feature type="binding site" evidence="9">
    <location>
        <position position="27"/>
    </location>
    <ligand>
        <name>substrate</name>
    </ligand>
</feature>
<dbReference type="AlphaFoldDB" id="A0A1E3QWF3"/>
<dbReference type="RefSeq" id="XP_018986740.1">
    <property type="nucleotide sequence ID" value="XM_019127836.1"/>
</dbReference>
<keyword evidence="4 12" id="KW-0547">Nucleotide-binding</keyword>
<organism evidence="14 15">
    <name type="scientific">Babjeviella inositovora NRRL Y-12698</name>
    <dbReference type="NCBI Taxonomy" id="984486"/>
    <lineage>
        <taxon>Eukaryota</taxon>
        <taxon>Fungi</taxon>
        <taxon>Dikarya</taxon>
        <taxon>Ascomycota</taxon>
        <taxon>Saccharomycotina</taxon>
        <taxon>Pichiomycetes</taxon>
        <taxon>Serinales incertae sedis</taxon>
        <taxon>Babjeviella</taxon>
    </lineage>
</organism>
<comment type="catalytic activity">
    <reaction evidence="7 12">
        <text>P(1),P(3)-bis(5'-adenosyl) triphosphate + H2O = AMP + ADP + 2 H(+)</text>
        <dbReference type="Rhea" id="RHEA:13893"/>
        <dbReference type="ChEBI" id="CHEBI:15377"/>
        <dbReference type="ChEBI" id="CHEBI:15378"/>
        <dbReference type="ChEBI" id="CHEBI:58529"/>
        <dbReference type="ChEBI" id="CHEBI:456215"/>
        <dbReference type="ChEBI" id="CHEBI:456216"/>
        <dbReference type="EC" id="3.6.1.29"/>
    </reaction>
</comment>
<dbReference type="InterPro" id="IPR039383">
    <property type="entry name" value="FHIT"/>
</dbReference>
<accession>A0A1E3QWF3</accession>
<reference evidence="15" key="1">
    <citation type="submission" date="2016-05" db="EMBL/GenBank/DDBJ databases">
        <title>Comparative genomics of biotechnologically important yeasts.</title>
        <authorList>
            <consortium name="DOE Joint Genome Institute"/>
            <person name="Riley R."/>
            <person name="Haridas S."/>
            <person name="Wolfe K.H."/>
            <person name="Lopes M.R."/>
            <person name="Hittinger C.T."/>
            <person name="Goker M."/>
            <person name="Salamov A."/>
            <person name="Wisecaver J."/>
            <person name="Long T.M."/>
            <person name="Aerts A.L."/>
            <person name="Barry K."/>
            <person name="Choi C."/>
            <person name="Clum A."/>
            <person name="Coughlan A.Y."/>
            <person name="Deshpande S."/>
            <person name="Douglass A.P."/>
            <person name="Hanson S.J."/>
            <person name="Klenk H.-P."/>
            <person name="Labutti K."/>
            <person name="Lapidus A."/>
            <person name="Lindquist E."/>
            <person name="Lipzen A."/>
            <person name="Meier-Kolthoff J.P."/>
            <person name="Ohm R.A."/>
            <person name="Otillar R.P."/>
            <person name="Pangilinan J."/>
            <person name="Peng Y."/>
            <person name="Rokas A."/>
            <person name="Rosa C.A."/>
            <person name="Scheuner C."/>
            <person name="Sibirny A.A."/>
            <person name="Slot J.C."/>
            <person name="Stielow J.B."/>
            <person name="Sun H."/>
            <person name="Kurtzman C.P."/>
            <person name="Blackwell M."/>
            <person name="Grigoriev I.V."/>
            <person name="Jeffries T.W."/>
        </authorList>
    </citation>
    <scope>NUCLEOTIDE SEQUENCE [LARGE SCALE GENOMIC DNA]</scope>
    <source>
        <strain evidence="15">NRRL Y-12698</strain>
    </source>
</reference>
<evidence type="ECO:0000256" key="10">
    <source>
        <dbReference type="PIRSR" id="PIRSR639383-3"/>
    </source>
</evidence>
<dbReference type="GeneID" id="30145689"/>
<dbReference type="EC" id="3.6.1.29" evidence="2 12"/>
<evidence type="ECO:0000256" key="2">
    <source>
        <dbReference type="ARBA" id="ARBA00012377"/>
    </source>
</evidence>
<dbReference type="GO" id="GO:0000166">
    <property type="term" value="F:nucleotide binding"/>
    <property type="evidence" value="ECO:0007669"/>
    <property type="project" value="UniProtKB-KW"/>
</dbReference>
<evidence type="ECO:0000256" key="7">
    <source>
        <dbReference type="ARBA" id="ARBA00047780"/>
    </source>
</evidence>
<evidence type="ECO:0000256" key="6">
    <source>
        <dbReference type="ARBA" id="ARBA00025241"/>
    </source>
</evidence>
<sequence length="180" mass="20737">MDSSARIFFSKFLVTKQKSKHTYALVNLKPLVPGHVLVVPLRLVPHLKDLTTEESIDYMLTIQFVHKFIQHHYKADSLNLSIQDGPEAGQSVPHLHTHIIPRYKADGYGDAMYLMLEKKDLAREFGEAAKDWAIRREIFKQEGTFSKVLDDNQRTGRLQEVMLEEALMLKAELEKYGVDQ</sequence>
<dbReference type="SUPFAM" id="SSF54197">
    <property type="entry name" value="HIT-like"/>
    <property type="match status" value="1"/>
</dbReference>
<comment type="cofactor">
    <cofactor evidence="1 12">
        <name>Mn(2+)</name>
        <dbReference type="ChEBI" id="CHEBI:29035"/>
    </cofactor>
</comment>
<dbReference type="FunFam" id="3.30.428.10:FF:000011">
    <property type="entry name" value="Fragile histidine triad"/>
    <property type="match status" value="1"/>
</dbReference>
<evidence type="ECO:0000256" key="3">
    <source>
        <dbReference type="ARBA" id="ARBA00014605"/>
    </source>
</evidence>
<evidence type="ECO:0000256" key="4">
    <source>
        <dbReference type="ARBA" id="ARBA00022741"/>
    </source>
</evidence>
<dbReference type="GO" id="GO:0004081">
    <property type="term" value="F:bis(5'-nucleosyl)-tetraphosphatase (asymmetrical) activity"/>
    <property type="evidence" value="ECO:0007669"/>
    <property type="project" value="EnsemblFungi"/>
</dbReference>
<feature type="short sequence motif" description="Histidine triad motif" evidence="11">
    <location>
        <begin position="94"/>
        <end position="98"/>
    </location>
</feature>
<evidence type="ECO:0000256" key="9">
    <source>
        <dbReference type="PIRSR" id="PIRSR639383-2"/>
    </source>
</evidence>
<feature type="binding site" evidence="9">
    <location>
        <begin position="89"/>
        <end position="92"/>
    </location>
    <ligand>
        <name>substrate</name>
    </ligand>
</feature>
<dbReference type="GO" id="GO:0015964">
    <property type="term" value="P:diadenosine triphosphate catabolic process"/>
    <property type="evidence" value="ECO:0007669"/>
    <property type="project" value="EnsemblFungi"/>
</dbReference>
<gene>
    <name evidence="14" type="ORF">BABINDRAFT_159710</name>
</gene>
<keyword evidence="5 12" id="KW-0378">Hydrolase</keyword>
<evidence type="ECO:0000256" key="11">
    <source>
        <dbReference type="PROSITE-ProRule" id="PRU00464"/>
    </source>
</evidence>
<dbReference type="CDD" id="cd01275">
    <property type="entry name" value="FHIT"/>
    <property type="match status" value="1"/>
</dbReference>
<dbReference type="InterPro" id="IPR051884">
    <property type="entry name" value="Bis(5'-adenosyl)-TPase_reg"/>
</dbReference>
<feature type="binding site" evidence="9">
    <location>
        <position position="83"/>
    </location>
    <ligand>
        <name>substrate</name>
    </ligand>
</feature>